<dbReference type="GO" id="GO:0003677">
    <property type="term" value="F:DNA binding"/>
    <property type="evidence" value="ECO:0007669"/>
    <property type="project" value="UniProtKB-KW"/>
</dbReference>
<keyword evidence="4" id="KW-1185">Reference proteome</keyword>
<dbReference type="PANTHER" id="PTHR46558">
    <property type="entry name" value="TRACRIPTIONAL REGULATORY PROTEIN-RELATED-RELATED"/>
    <property type="match status" value="1"/>
</dbReference>
<reference evidence="3" key="1">
    <citation type="submission" date="2020-08" db="EMBL/GenBank/DDBJ databases">
        <title>Genome public.</title>
        <authorList>
            <person name="Liu C."/>
            <person name="Sun Q."/>
        </authorList>
    </citation>
    <scope>NUCLEOTIDE SEQUENCE</scope>
    <source>
        <strain evidence="3">NSJ-28</strain>
    </source>
</reference>
<evidence type="ECO:0000313" key="4">
    <source>
        <dbReference type="Proteomes" id="UP000606499"/>
    </source>
</evidence>
<dbReference type="AlphaFoldDB" id="A0A923LSQ1"/>
<dbReference type="EMBL" id="JACOPL010000002">
    <property type="protein sequence ID" value="MBC5724419.1"/>
    <property type="molecule type" value="Genomic_DNA"/>
</dbReference>
<feature type="domain" description="HTH cro/C1-type" evidence="2">
    <location>
        <begin position="8"/>
        <end position="62"/>
    </location>
</feature>
<proteinExistence type="predicted"/>
<dbReference type="PROSITE" id="PS50943">
    <property type="entry name" value="HTH_CROC1"/>
    <property type="match status" value="1"/>
</dbReference>
<evidence type="ECO:0000313" key="3">
    <source>
        <dbReference type="EMBL" id="MBC5724419.1"/>
    </source>
</evidence>
<dbReference type="SUPFAM" id="SSF47413">
    <property type="entry name" value="lambda repressor-like DNA-binding domains"/>
    <property type="match status" value="1"/>
</dbReference>
<protein>
    <submittedName>
        <fullName evidence="3">Helix-turn-helix transcriptional regulator</fullName>
    </submittedName>
</protein>
<accession>A0A923LSQ1</accession>
<evidence type="ECO:0000259" key="2">
    <source>
        <dbReference type="PROSITE" id="PS50943"/>
    </source>
</evidence>
<dbReference type="SMART" id="SM00530">
    <property type="entry name" value="HTH_XRE"/>
    <property type="match status" value="1"/>
</dbReference>
<evidence type="ECO:0000256" key="1">
    <source>
        <dbReference type="ARBA" id="ARBA00023125"/>
    </source>
</evidence>
<dbReference type="Pfam" id="PF01381">
    <property type="entry name" value="HTH_3"/>
    <property type="match status" value="1"/>
</dbReference>
<dbReference type="Gene3D" id="1.10.260.40">
    <property type="entry name" value="lambda repressor-like DNA-binding domains"/>
    <property type="match status" value="1"/>
</dbReference>
<comment type="caution">
    <text evidence="3">The sequence shown here is derived from an EMBL/GenBank/DDBJ whole genome shotgun (WGS) entry which is preliminary data.</text>
</comment>
<keyword evidence="1" id="KW-0238">DNA-binding</keyword>
<name>A0A923LSQ1_9FIRM</name>
<dbReference type="CDD" id="cd00093">
    <property type="entry name" value="HTH_XRE"/>
    <property type="match status" value="1"/>
</dbReference>
<dbReference type="RefSeq" id="WP_054327386.1">
    <property type="nucleotide sequence ID" value="NZ_JACOPL010000002.1"/>
</dbReference>
<dbReference type="InterPro" id="IPR010982">
    <property type="entry name" value="Lambda_DNA-bd_dom_sf"/>
</dbReference>
<dbReference type="InterPro" id="IPR001387">
    <property type="entry name" value="Cro/C1-type_HTH"/>
</dbReference>
<organism evidence="3 4">
    <name type="scientific">Agathobaculum faecis</name>
    <dbReference type="NCBI Taxonomy" id="2763013"/>
    <lineage>
        <taxon>Bacteria</taxon>
        <taxon>Bacillati</taxon>
        <taxon>Bacillota</taxon>
        <taxon>Clostridia</taxon>
        <taxon>Eubacteriales</taxon>
        <taxon>Butyricicoccaceae</taxon>
        <taxon>Agathobaculum</taxon>
    </lineage>
</organism>
<sequence>MIATAERIKTLRENFGLSQAELAGRLDITRSSVNAWEMGISVPSTQYIVELAQLFGVSTDFILCVPQTQTISIDGLTGDDIALVHQLVTHLRRKNQRPE</sequence>
<dbReference type="PANTHER" id="PTHR46558:SF4">
    <property type="entry name" value="DNA-BIDING PHAGE PROTEIN"/>
    <property type="match status" value="1"/>
</dbReference>
<gene>
    <name evidence="3" type="ORF">H8S45_02905</name>
</gene>
<dbReference type="Proteomes" id="UP000606499">
    <property type="component" value="Unassembled WGS sequence"/>
</dbReference>